<dbReference type="PANTHER" id="PTHR16151">
    <property type="entry name" value="HAUS AUGMIN-LIKE COMPLEX SUBUNIT 6"/>
    <property type="match status" value="1"/>
</dbReference>
<organism evidence="3 4">
    <name type="scientific">Senna tora</name>
    <dbReference type="NCBI Taxonomy" id="362788"/>
    <lineage>
        <taxon>Eukaryota</taxon>
        <taxon>Viridiplantae</taxon>
        <taxon>Streptophyta</taxon>
        <taxon>Embryophyta</taxon>
        <taxon>Tracheophyta</taxon>
        <taxon>Spermatophyta</taxon>
        <taxon>Magnoliopsida</taxon>
        <taxon>eudicotyledons</taxon>
        <taxon>Gunneridae</taxon>
        <taxon>Pentapetalae</taxon>
        <taxon>rosids</taxon>
        <taxon>fabids</taxon>
        <taxon>Fabales</taxon>
        <taxon>Fabaceae</taxon>
        <taxon>Caesalpinioideae</taxon>
        <taxon>Cassia clade</taxon>
        <taxon>Senna</taxon>
    </lineage>
</organism>
<protein>
    <submittedName>
        <fullName evidence="3">AUGMIN subunit 6</fullName>
    </submittedName>
</protein>
<dbReference type="Proteomes" id="UP000634136">
    <property type="component" value="Unassembled WGS sequence"/>
</dbReference>
<keyword evidence="4" id="KW-1185">Reference proteome</keyword>
<dbReference type="AlphaFoldDB" id="A0A834SE18"/>
<evidence type="ECO:0000313" key="4">
    <source>
        <dbReference type="Proteomes" id="UP000634136"/>
    </source>
</evidence>
<evidence type="ECO:0000259" key="2">
    <source>
        <dbReference type="Pfam" id="PF14661"/>
    </source>
</evidence>
<reference evidence="3" key="1">
    <citation type="submission" date="2020-09" db="EMBL/GenBank/DDBJ databases">
        <title>Genome-Enabled Discovery of Anthraquinone Biosynthesis in Senna tora.</title>
        <authorList>
            <person name="Kang S.-H."/>
            <person name="Pandey R.P."/>
            <person name="Lee C.-M."/>
            <person name="Sim J.-S."/>
            <person name="Jeong J.-T."/>
            <person name="Choi B.-S."/>
            <person name="Jung M."/>
            <person name="Ginzburg D."/>
            <person name="Zhao K."/>
            <person name="Won S.Y."/>
            <person name="Oh T.-J."/>
            <person name="Yu Y."/>
            <person name="Kim N.-H."/>
            <person name="Lee O.R."/>
            <person name="Lee T.-H."/>
            <person name="Bashyal P."/>
            <person name="Kim T.-S."/>
            <person name="Lee W.-H."/>
            <person name="Kawkins C."/>
            <person name="Kim C.-K."/>
            <person name="Kim J.S."/>
            <person name="Ahn B.O."/>
            <person name="Rhee S.Y."/>
            <person name="Sohng J.K."/>
        </authorList>
    </citation>
    <scope>NUCLEOTIDE SEQUENCE</scope>
    <source>
        <tissue evidence="3">Leaf</tissue>
    </source>
</reference>
<feature type="domain" description="HAUS augmin-like complex subunit 6 N-terminal" evidence="2">
    <location>
        <begin position="110"/>
        <end position="326"/>
    </location>
</feature>
<dbReference type="Pfam" id="PF14661">
    <property type="entry name" value="HAUS6_N"/>
    <property type="match status" value="1"/>
</dbReference>
<dbReference type="GO" id="GO:1990498">
    <property type="term" value="C:mitotic spindle microtubule"/>
    <property type="evidence" value="ECO:0007669"/>
    <property type="project" value="TreeGrafter"/>
</dbReference>
<dbReference type="OrthoDB" id="5575722at2759"/>
<dbReference type="GO" id="GO:0008017">
    <property type="term" value="F:microtubule binding"/>
    <property type="evidence" value="ECO:0007669"/>
    <property type="project" value="TreeGrafter"/>
</dbReference>
<gene>
    <name evidence="3" type="ORF">G2W53_040768</name>
</gene>
<evidence type="ECO:0000313" key="3">
    <source>
        <dbReference type="EMBL" id="KAF7801657.1"/>
    </source>
</evidence>
<dbReference type="InterPro" id="IPR028163">
    <property type="entry name" value="HAUS_6_N"/>
</dbReference>
<feature type="compositionally biased region" description="Polar residues" evidence="1">
    <location>
        <begin position="780"/>
        <end position="800"/>
    </location>
</feature>
<proteinExistence type="predicted"/>
<dbReference type="GO" id="GO:0051225">
    <property type="term" value="P:spindle assembly"/>
    <property type="evidence" value="ECO:0007669"/>
    <property type="project" value="InterPro"/>
</dbReference>
<accession>A0A834SE18</accession>
<dbReference type="GO" id="GO:0070652">
    <property type="term" value="C:HAUS complex"/>
    <property type="evidence" value="ECO:0007669"/>
    <property type="project" value="InterPro"/>
</dbReference>
<dbReference type="EMBL" id="JAAIUW010000013">
    <property type="protein sequence ID" value="KAF7801657.1"/>
    <property type="molecule type" value="Genomic_DNA"/>
</dbReference>
<feature type="region of interest" description="Disordered" evidence="1">
    <location>
        <begin position="765"/>
        <end position="830"/>
    </location>
</feature>
<dbReference type="InterPro" id="IPR026797">
    <property type="entry name" value="HAUS_6"/>
</dbReference>
<comment type="caution">
    <text evidence="3">The sequence shown here is derived from an EMBL/GenBank/DDBJ whole genome shotgun (WGS) entry which is preliminary data.</text>
</comment>
<evidence type="ECO:0000256" key="1">
    <source>
        <dbReference type="SAM" id="MobiDB-lite"/>
    </source>
</evidence>
<sequence length="979" mass="109094">MLLLVVLLEPAKPLELEEALLGCEFRKLVPSYLNAFRANLGSSYILEPNLTSPSSTPSLGIGFLPRISRLAIKHLVTFQRRIFKSHETLFSLDPAIIGIGGSTGIPPVGRFRHSNPKLGEQLLYFILSSLRGPIQSAEDFDQVWPILDAAQSHDFRKVVQGIISELESQGALPMINARVSSLSTYCGFRFVELLWQLSLHALLEVHSRTFAADVASNPLPAPLTDAASSHAITLLPVTKAWIALERRKFLKNAEAAVQRQRMWSNLAHEMTAEFRGLYAEEAYLQQELKKVHNFRNKVKLEGELWNDLLSSSSQNSNVVSKANRLWESLLAHKVPTTSVNEIRNLKGRNQQTLQSIHQVDILAVPILPIFLTDSSEFHQAVLSMAATMPPFHHGGVCPWQRHRVSAMPTELKIYPRKEKGQQFMYIIAATPSAMAPWQFFFWISTIYHHTPLTTLPPRLQNSLDRCICKGQYEVLASDPIKDLIAHREHMYRISGSSLVAAMDHTYEAPCADKLYGQPGDLPNVFLEDKETNDALDLTNETLTGMAGKAGRVHQAVDVAEVIWHWAHALQRIEKKSLHWAKANDGEGPDILRNAQGDLSDHAESLAVTLAEHQQHLASFQTLGGLCLLSRSKQSDTIPITSFRANCLKLSLKDGQYRKASIRYVMKELYAPHQLPSDSALIYLHVLVLINQLKEVAPAIQNSISECTDKLNNITSNLPPMNRLHGRPMSPIKAHGRMNSDTDEVAEVTSRISNVQFDRRRQGTVLQTIRTENLPDRKSLDTSSSTQSVRLPEGSDSSDVQNLKREVRETALSLRPSNSVSSLDSHSDGSSEHFFAPLSESRFSHLDAKERIASLRSRRLFVSQLDSPLESHASDGHGKNQLDENLDMLNDLEKLSDYDHVNGCLSYTGSNATSETQWSVYDFEDAQDEVFSPPLLMDSSLLADSFEDLLAPGEEAGLGQGGFANFMRGVVDVTQGKLGY</sequence>
<dbReference type="PANTHER" id="PTHR16151:SF2">
    <property type="entry name" value="HAUS AUGMIN-LIKE COMPLEX SUBUNIT 6"/>
    <property type="match status" value="1"/>
</dbReference>
<name>A0A834SE18_9FABA</name>